<name>A0AAW9NRZ2_9BACL</name>
<dbReference type="InterPro" id="IPR016181">
    <property type="entry name" value="Acyl_CoA_acyltransferase"/>
</dbReference>
<accession>A0AAW9NRZ2</accession>
<comment type="caution">
    <text evidence="2">The sequence shown here is derived from an EMBL/GenBank/DDBJ whole genome shotgun (WGS) entry which is preliminary data.</text>
</comment>
<evidence type="ECO:0000313" key="2">
    <source>
        <dbReference type="EMBL" id="MEC1177190.1"/>
    </source>
</evidence>
<keyword evidence="2" id="KW-0808">Transferase</keyword>
<reference evidence="2 3" key="1">
    <citation type="submission" date="2023-03" db="EMBL/GenBank/DDBJ databases">
        <title>Bacillus Genome Sequencing.</title>
        <authorList>
            <person name="Dunlap C."/>
        </authorList>
    </citation>
    <scope>NUCLEOTIDE SEQUENCE [LARGE SCALE GENOMIC DNA]</scope>
    <source>
        <strain evidence="2 3">B-59205</strain>
    </source>
</reference>
<dbReference type="Proteomes" id="UP001344888">
    <property type="component" value="Unassembled WGS sequence"/>
</dbReference>
<dbReference type="InterPro" id="IPR051531">
    <property type="entry name" value="N-acetyltransferase"/>
</dbReference>
<dbReference type="RefSeq" id="WP_326121439.1">
    <property type="nucleotide sequence ID" value="NZ_JARSFG010000003.1"/>
</dbReference>
<dbReference type="GO" id="GO:0005737">
    <property type="term" value="C:cytoplasm"/>
    <property type="evidence" value="ECO:0007669"/>
    <property type="project" value="TreeGrafter"/>
</dbReference>
<gene>
    <name evidence="2" type="ORF">P9B03_01725</name>
</gene>
<evidence type="ECO:0000313" key="3">
    <source>
        <dbReference type="Proteomes" id="UP001344888"/>
    </source>
</evidence>
<dbReference type="CDD" id="cd04301">
    <property type="entry name" value="NAT_SF"/>
    <property type="match status" value="1"/>
</dbReference>
<evidence type="ECO:0000259" key="1">
    <source>
        <dbReference type="PROSITE" id="PS51186"/>
    </source>
</evidence>
<dbReference type="EMBL" id="JARSFG010000003">
    <property type="protein sequence ID" value="MEC1177190.1"/>
    <property type="molecule type" value="Genomic_DNA"/>
</dbReference>
<dbReference type="SUPFAM" id="SSF55729">
    <property type="entry name" value="Acyl-CoA N-acyltransferases (Nat)"/>
    <property type="match status" value="1"/>
</dbReference>
<dbReference type="AlphaFoldDB" id="A0AAW9NRZ2"/>
<dbReference type="Pfam" id="PF13302">
    <property type="entry name" value="Acetyltransf_3"/>
    <property type="match status" value="1"/>
</dbReference>
<organism evidence="2 3">
    <name type="scientific">Metasolibacillus meyeri</name>
    <dbReference type="NCBI Taxonomy" id="1071052"/>
    <lineage>
        <taxon>Bacteria</taxon>
        <taxon>Bacillati</taxon>
        <taxon>Bacillota</taxon>
        <taxon>Bacilli</taxon>
        <taxon>Bacillales</taxon>
        <taxon>Caryophanaceae</taxon>
        <taxon>Metasolibacillus</taxon>
    </lineage>
</organism>
<dbReference type="GO" id="GO:0008999">
    <property type="term" value="F:protein-N-terminal-alanine acetyltransferase activity"/>
    <property type="evidence" value="ECO:0007669"/>
    <property type="project" value="TreeGrafter"/>
</dbReference>
<dbReference type="Gene3D" id="3.40.630.30">
    <property type="match status" value="1"/>
</dbReference>
<proteinExistence type="predicted"/>
<dbReference type="InterPro" id="IPR000182">
    <property type="entry name" value="GNAT_dom"/>
</dbReference>
<sequence length="175" mass="20246">MFPILETERLILREIVHEDASDIFAYFSNEDVVKHYGMQALEQVEQAEQLIEGFAKNFQGKRGMRWGITVKGENRLIGTIGFNLWVPAHKRAEVGYEIHPDFWRMGYASEALEKVVEYGFQKLGLTRIGATVYIENTASNQMLLKQGFEKEGTFRNYMYQDDCAHDVHIYAKVTL</sequence>
<dbReference type="PANTHER" id="PTHR43792">
    <property type="entry name" value="GNAT FAMILY, PUTATIVE (AFU_ORTHOLOGUE AFUA_3G00765)-RELATED-RELATED"/>
    <property type="match status" value="1"/>
</dbReference>
<dbReference type="PROSITE" id="PS51186">
    <property type="entry name" value="GNAT"/>
    <property type="match status" value="1"/>
</dbReference>
<protein>
    <submittedName>
        <fullName evidence="2">GNAT family protein</fullName>
        <ecNumber evidence="2">2.-.-.-</ecNumber>
    </submittedName>
</protein>
<dbReference type="PANTHER" id="PTHR43792:SF9">
    <property type="entry name" value="RIBOSOMAL-PROTEIN-ALANINE ACETYLTRANSFERASE"/>
    <property type="match status" value="1"/>
</dbReference>
<feature type="domain" description="N-acetyltransferase" evidence="1">
    <location>
        <begin position="10"/>
        <end position="175"/>
    </location>
</feature>
<keyword evidence="3" id="KW-1185">Reference proteome</keyword>
<dbReference type="EC" id="2.-.-.-" evidence="2"/>